<dbReference type="Proteomes" id="UP001501480">
    <property type="component" value="Unassembled WGS sequence"/>
</dbReference>
<organism evidence="2 3">
    <name type="scientific">Aeromicrobium halocynthiae</name>
    <dbReference type="NCBI Taxonomy" id="560557"/>
    <lineage>
        <taxon>Bacteria</taxon>
        <taxon>Bacillati</taxon>
        <taxon>Actinomycetota</taxon>
        <taxon>Actinomycetes</taxon>
        <taxon>Propionibacteriales</taxon>
        <taxon>Nocardioidaceae</taxon>
        <taxon>Aeromicrobium</taxon>
    </lineage>
</organism>
<proteinExistence type="predicted"/>
<protein>
    <recommendedName>
        <fullName evidence="4">WXG100 family type VII secretion target</fullName>
    </recommendedName>
</protein>
<evidence type="ECO:0008006" key="4">
    <source>
        <dbReference type="Google" id="ProtNLM"/>
    </source>
</evidence>
<comment type="caution">
    <text evidence="2">The sequence shown here is derived from an EMBL/GenBank/DDBJ whole genome shotgun (WGS) entry which is preliminary data.</text>
</comment>
<reference evidence="2 3" key="1">
    <citation type="journal article" date="2019" name="Int. J. Syst. Evol. Microbiol.">
        <title>The Global Catalogue of Microorganisms (GCM) 10K type strain sequencing project: providing services to taxonomists for standard genome sequencing and annotation.</title>
        <authorList>
            <consortium name="The Broad Institute Genomics Platform"/>
            <consortium name="The Broad Institute Genome Sequencing Center for Infectious Disease"/>
            <person name="Wu L."/>
            <person name="Ma J."/>
        </authorList>
    </citation>
    <scope>NUCLEOTIDE SEQUENCE [LARGE SCALE GENOMIC DNA]</scope>
    <source>
        <strain evidence="2 3">JCM 15749</strain>
    </source>
</reference>
<evidence type="ECO:0000313" key="2">
    <source>
        <dbReference type="EMBL" id="GAA2076281.1"/>
    </source>
</evidence>
<evidence type="ECO:0000313" key="3">
    <source>
        <dbReference type="Proteomes" id="UP001501480"/>
    </source>
</evidence>
<gene>
    <name evidence="2" type="ORF">GCM10009821_14390</name>
</gene>
<keyword evidence="3" id="KW-1185">Reference proteome</keyword>
<feature type="region of interest" description="Disordered" evidence="1">
    <location>
        <begin position="400"/>
        <end position="421"/>
    </location>
</feature>
<accession>A0ABN2VY73</accession>
<sequence>MAGTEAFPDFRGLHGVGAGDQRQHATALEQASGEYASIAGALSWRALVARMEVEGFLTGLLTSGTDPTIEGARELGGASVFAAVGLRRWADAIEVFDGAVATLNRTFDARVEERLTTQGNTESYQEIRSAVERQLRPSYERAEDDLRAVGDDVAAMLERGPDSASLSSMLESGEIPPSALGLFAGIEVDEDILAVARARETMDTLVTEGLLDGPVDEDSLYFQWLVNAGRRGVSINTIRDIVRDHDIGPDDFDVLDGLEEFVDRDDKSFFLLPDDIDGDAARRSVLMTYIFNAGTDYGDADRYSDTENDFAETPYSSAEVQRIIDRQEANDWSYSQDVGFVHRNGGRLVTTPNGIMMGLGGNWLQGLFSQKGGTAWGDTFMVNIDDPDDAGEVLRDIVESGVRPINDSDRGPGGPGPQERDRLDLDRLLHHEERHSRQWAEHGHGGFLRRYIGEQLTGSNRTEEEAGLADGGY</sequence>
<evidence type="ECO:0000256" key="1">
    <source>
        <dbReference type="SAM" id="MobiDB-lite"/>
    </source>
</evidence>
<dbReference type="EMBL" id="BAAAPY010000004">
    <property type="protein sequence ID" value="GAA2076281.1"/>
    <property type="molecule type" value="Genomic_DNA"/>
</dbReference>
<name>A0ABN2VY73_9ACTN</name>
<dbReference type="RefSeq" id="WP_344326395.1">
    <property type="nucleotide sequence ID" value="NZ_BAAAPY010000004.1"/>
</dbReference>